<dbReference type="EMBL" id="BAABKG010000001">
    <property type="protein sequence ID" value="GAA5143005.1"/>
    <property type="molecule type" value="Genomic_DNA"/>
</dbReference>
<sequence>MTRTLLRALACLALALGVTSAVLTAPVAATPAPATGASTTPTAEASAAGRPKVGSCHALTYEEGGRYSDPDAPVPCRRSHTSRTVKVFDVSRSVVADQSKAFDAGIRGCAPAIRRALGGSRKAQEMSAYNLMFFAPTAAQRRAGARWIRCDLTLLGGSRLLPLPTDRTPALGALPHPDRVARCGDARRAGFYATACSAKHDYRAKNTLRIPSKTYPGRKGMLRIAGRRCPAIVGSRTWYASWPSAEGWRLAGERLMVCYRKTTR</sequence>
<feature type="chain" id="PRO_5046926944" description="Septum formation-related domain-containing protein" evidence="1">
    <location>
        <begin position="25"/>
        <end position="264"/>
    </location>
</feature>
<dbReference type="Proteomes" id="UP001500221">
    <property type="component" value="Unassembled WGS sequence"/>
</dbReference>
<dbReference type="Pfam" id="PF13845">
    <property type="entry name" value="Septum_form"/>
    <property type="match status" value="1"/>
</dbReference>
<comment type="caution">
    <text evidence="3">The sequence shown here is derived from an EMBL/GenBank/DDBJ whole genome shotgun (WGS) entry which is preliminary data.</text>
</comment>
<evidence type="ECO:0000313" key="4">
    <source>
        <dbReference type="Proteomes" id="UP001500221"/>
    </source>
</evidence>
<organism evidence="3 4">
    <name type="scientific">Nocardioides marinquilinus</name>
    <dbReference type="NCBI Taxonomy" id="1210400"/>
    <lineage>
        <taxon>Bacteria</taxon>
        <taxon>Bacillati</taxon>
        <taxon>Actinomycetota</taxon>
        <taxon>Actinomycetes</taxon>
        <taxon>Propionibacteriales</taxon>
        <taxon>Nocardioidaceae</taxon>
        <taxon>Nocardioides</taxon>
    </lineage>
</organism>
<reference evidence="4" key="1">
    <citation type="journal article" date="2019" name="Int. J. Syst. Evol. Microbiol.">
        <title>The Global Catalogue of Microorganisms (GCM) 10K type strain sequencing project: providing services to taxonomists for standard genome sequencing and annotation.</title>
        <authorList>
            <consortium name="The Broad Institute Genomics Platform"/>
            <consortium name="The Broad Institute Genome Sequencing Center for Infectious Disease"/>
            <person name="Wu L."/>
            <person name="Ma J."/>
        </authorList>
    </citation>
    <scope>NUCLEOTIDE SEQUENCE [LARGE SCALE GENOMIC DNA]</scope>
    <source>
        <strain evidence="4">JCM 18459</strain>
    </source>
</reference>
<feature type="domain" description="Septum formation-related" evidence="2">
    <location>
        <begin position="54"/>
        <end position="248"/>
    </location>
</feature>
<gene>
    <name evidence="3" type="ORF">GCM10023340_07480</name>
</gene>
<protein>
    <recommendedName>
        <fullName evidence="2">Septum formation-related domain-containing protein</fullName>
    </recommendedName>
</protein>
<evidence type="ECO:0000259" key="2">
    <source>
        <dbReference type="Pfam" id="PF13845"/>
    </source>
</evidence>
<evidence type="ECO:0000256" key="1">
    <source>
        <dbReference type="SAM" id="SignalP"/>
    </source>
</evidence>
<name>A0ABP9PCV8_9ACTN</name>
<keyword evidence="4" id="KW-1185">Reference proteome</keyword>
<keyword evidence="1" id="KW-0732">Signal</keyword>
<proteinExistence type="predicted"/>
<dbReference type="InterPro" id="IPR026004">
    <property type="entry name" value="Septum_form"/>
</dbReference>
<evidence type="ECO:0000313" key="3">
    <source>
        <dbReference type="EMBL" id="GAA5143005.1"/>
    </source>
</evidence>
<dbReference type="RefSeq" id="WP_345454653.1">
    <property type="nucleotide sequence ID" value="NZ_BAABKG010000001.1"/>
</dbReference>
<accession>A0ABP9PCV8</accession>
<feature type="signal peptide" evidence="1">
    <location>
        <begin position="1"/>
        <end position="24"/>
    </location>
</feature>